<evidence type="ECO:0000256" key="7">
    <source>
        <dbReference type="ARBA" id="ARBA00022801"/>
    </source>
</evidence>
<evidence type="ECO:0000256" key="11">
    <source>
        <dbReference type="ARBA" id="ARBA00023316"/>
    </source>
</evidence>
<evidence type="ECO:0000256" key="13">
    <source>
        <dbReference type="ARBA" id="ARBA00025512"/>
    </source>
</evidence>
<dbReference type="Gene3D" id="2.60.40.1180">
    <property type="entry name" value="Golgi alpha-mannosidase II"/>
    <property type="match status" value="2"/>
</dbReference>
<evidence type="ECO:0000256" key="1">
    <source>
        <dbReference type="ARBA" id="ARBA00000448"/>
    </source>
</evidence>
<dbReference type="InterPro" id="IPR017853">
    <property type="entry name" value="GH"/>
</dbReference>
<keyword evidence="6 15" id="KW-0732">Signal</keyword>
<keyword evidence="9" id="KW-0119">Carbohydrate metabolism</keyword>
<evidence type="ECO:0000256" key="15">
    <source>
        <dbReference type="SAM" id="SignalP"/>
    </source>
</evidence>
<evidence type="ECO:0000313" key="19">
    <source>
        <dbReference type="EMBL" id="KZF19115.1"/>
    </source>
</evidence>
<comment type="function">
    <text evidence="13">Glucosidase involved in the degradation of cellulosic biomass. Has both alpha- and beta-glucosidase activity.</text>
</comment>
<dbReference type="InterPro" id="IPR048395">
    <property type="entry name" value="Glyco_hydro_31_C"/>
</dbReference>
<dbReference type="SUPFAM" id="SSF74650">
    <property type="entry name" value="Galactose mutarotase-like"/>
    <property type="match status" value="1"/>
</dbReference>
<dbReference type="GO" id="GO:0030246">
    <property type="term" value="F:carbohydrate binding"/>
    <property type="evidence" value="ECO:0007669"/>
    <property type="project" value="InterPro"/>
</dbReference>
<evidence type="ECO:0000259" key="18">
    <source>
        <dbReference type="Pfam" id="PF21365"/>
    </source>
</evidence>
<dbReference type="PANTHER" id="PTHR22762:SF67">
    <property type="entry name" value="ALPHA_BETA-GLUCOSIDASE AGDC-RELATED"/>
    <property type="match status" value="1"/>
</dbReference>
<dbReference type="STRING" id="1328760.A0A164ZHQ2"/>
<evidence type="ECO:0000256" key="12">
    <source>
        <dbReference type="ARBA" id="ARBA00023326"/>
    </source>
</evidence>
<dbReference type="AlphaFoldDB" id="A0A164ZHQ2"/>
<feature type="chain" id="PRO_5007854864" evidence="15">
    <location>
        <begin position="20"/>
        <end position="883"/>
    </location>
</feature>
<comment type="subcellular location">
    <subcellularLocation>
        <location evidence="3">Secreted</location>
    </subcellularLocation>
</comment>
<dbReference type="SUPFAM" id="SSF51445">
    <property type="entry name" value="(Trans)glycosidases"/>
    <property type="match status" value="1"/>
</dbReference>
<evidence type="ECO:0000256" key="8">
    <source>
        <dbReference type="ARBA" id="ARBA00023180"/>
    </source>
</evidence>
<gene>
    <name evidence="19" type="ORF">L228DRAFT_271377</name>
</gene>
<evidence type="ECO:0000259" key="16">
    <source>
        <dbReference type="Pfam" id="PF01055"/>
    </source>
</evidence>
<dbReference type="InterPro" id="IPR013780">
    <property type="entry name" value="Glyco_hydro_b"/>
</dbReference>
<proteinExistence type="inferred from homology"/>
<dbReference type="CDD" id="cd14752">
    <property type="entry name" value="GH31_N"/>
    <property type="match status" value="1"/>
</dbReference>
<dbReference type="GO" id="GO:0008422">
    <property type="term" value="F:beta-glucosidase activity"/>
    <property type="evidence" value="ECO:0007669"/>
    <property type="project" value="UniProtKB-EC"/>
</dbReference>
<feature type="domain" description="Glycosyl hydrolase family 31 C-terminal" evidence="18">
    <location>
        <begin position="671"/>
        <end position="759"/>
    </location>
</feature>
<protein>
    <submittedName>
        <fullName evidence="19">Glycoside hydrolase family 31 protein</fullName>
    </submittedName>
</protein>
<dbReference type="GO" id="GO:0004558">
    <property type="term" value="F:alpha-1,4-glucosidase activity"/>
    <property type="evidence" value="ECO:0007669"/>
    <property type="project" value="UniProtKB-EC"/>
</dbReference>
<dbReference type="InParanoid" id="A0A164ZHQ2"/>
<feature type="domain" description="Glycoside hydrolase family 31 N-terminal" evidence="17">
    <location>
        <begin position="100"/>
        <end position="209"/>
    </location>
</feature>
<evidence type="ECO:0000256" key="10">
    <source>
        <dbReference type="ARBA" id="ARBA00023295"/>
    </source>
</evidence>
<feature type="signal peptide" evidence="15">
    <location>
        <begin position="1"/>
        <end position="19"/>
    </location>
</feature>
<keyword evidence="12" id="KW-0624">Polysaccharide degradation</keyword>
<feature type="domain" description="Glycoside hydrolase family 31 TIM barrel" evidence="16">
    <location>
        <begin position="258"/>
        <end position="663"/>
    </location>
</feature>
<evidence type="ECO:0000256" key="9">
    <source>
        <dbReference type="ARBA" id="ARBA00023277"/>
    </source>
</evidence>
<comment type="catalytic activity">
    <reaction evidence="1">
        <text>Hydrolysis of terminal, non-reducing beta-D-glucosyl residues with release of beta-D-glucose.</text>
        <dbReference type="EC" id="3.2.1.21"/>
    </reaction>
</comment>
<name>A0A164ZHQ2_XYLHT</name>
<dbReference type="CDD" id="cd06602">
    <property type="entry name" value="GH31_MGAM_SI_GAA"/>
    <property type="match status" value="1"/>
</dbReference>
<dbReference type="Pfam" id="PF21365">
    <property type="entry name" value="Glyco_hydro_31_3rd"/>
    <property type="match status" value="1"/>
</dbReference>
<dbReference type="OMA" id="IDGFWND"/>
<dbReference type="GO" id="GO:0071555">
    <property type="term" value="P:cell wall organization"/>
    <property type="evidence" value="ECO:0007669"/>
    <property type="project" value="UniProtKB-KW"/>
</dbReference>
<dbReference type="InterPro" id="IPR000322">
    <property type="entry name" value="Glyco_hydro_31_TIM"/>
</dbReference>
<evidence type="ECO:0000313" key="20">
    <source>
        <dbReference type="Proteomes" id="UP000076632"/>
    </source>
</evidence>
<dbReference type="InterPro" id="IPR025887">
    <property type="entry name" value="Glyco_hydro_31_N_dom"/>
</dbReference>
<dbReference type="Pfam" id="PF01055">
    <property type="entry name" value="Glyco_hydro_31_2nd"/>
    <property type="match status" value="1"/>
</dbReference>
<dbReference type="RefSeq" id="XP_018184670.1">
    <property type="nucleotide sequence ID" value="XM_018335524.1"/>
</dbReference>
<dbReference type="InterPro" id="IPR011013">
    <property type="entry name" value="Gal_mutarotase_sf_dom"/>
</dbReference>
<dbReference type="Gene3D" id="3.20.20.80">
    <property type="entry name" value="Glycosidases"/>
    <property type="match status" value="1"/>
</dbReference>
<keyword evidence="8" id="KW-0325">Glycoprotein</keyword>
<keyword evidence="20" id="KW-1185">Reference proteome</keyword>
<dbReference type="SUPFAM" id="SSF51011">
    <property type="entry name" value="Glycosyl hydrolase domain"/>
    <property type="match status" value="1"/>
</dbReference>
<comment type="similarity">
    <text evidence="4 14">Belongs to the glycosyl hydrolase 31 family.</text>
</comment>
<keyword evidence="10 14" id="KW-0326">Glycosidase</keyword>
<dbReference type="GO" id="GO:0005576">
    <property type="term" value="C:extracellular region"/>
    <property type="evidence" value="ECO:0007669"/>
    <property type="project" value="UniProtKB-SubCell"/>
</dbReference>
<evidence type="ECO:0000259" key="17">
    <source>
        <dbReference type="Pfam" id="PF13802"/>
    </source>
</evidence>
<dbReference type="EMBL" id="KV407467">
    <property type="protein sequence ID" value="KZF19115.1"/>
    <property type="molecule type" value="Genomic_DNA"/>
</dbReference>
<keyword evidence="11" id="KW-0961">Cell wall biogenesis/degradation</keyword>
<dbReference type="Proteomes" id="UP000076632">
    <property type="component" value="Unassembled WGS sequence"/>
</dbReference>
<dbReference type="Gene3D" id="2.60.40.1760">
    <property type="entry name" value="glycosyl hydrolase (family 31)"/>
    <property type="match status" value="1"/>
</dbReference>
<evidence type="ECO:0000256" key="3">
    <source>
        <dbReference type="ARBA" id="ARBA00004613"/>
    </source>
</evidence>
<evidence type="ECO:0000256" key="6">
    <source>
        <dbReference type="ARBA" id="ARBA00022729"/>
    </source>
</evidence>
<sequence length="883" mass="98052">MKFLHGILALSGIVTLALADCPGYIAYNVAQSKVGLTADLKLAGPNCNAYGWDFGYLKLLVEYQSTERLHVMIYDPNEQVYQVPTFIVPRPDGSSAKNDLEFDLTPNPFSFAVRRKSTGETLFDTKGAPLIFESQYLGLRTALPNDPNIYGLGEHSDPFRLNSTNYIRTLWSRDAYTIPAGTNLYGNHPIYFDHRMSGTHGVFLLNSNGMDIKINNDPTDGQYLEYNTNGGVLDFYFLSGPNPTDVATQYSEIIGKSTMMPYWGFGFHQCRYGYQDVYEVASVVYNYSQAGIPLETMWTDIDYMNLRQVFTLDPERFPLEKMQELVTYLHDHDQHYVLMVDPAVAYMDYPPFNLGQQEGIFMEFPNGTIFQGVVWPGITAFPDWFHPNTQGYWNTEFDSFFNADTGVNIDALWIDMNEASNFCPFPCANPAAFAVFNSDPPTPPPVRANPRPLPGFPADFQPPNSTTSRIMKRQADGSKLGISGRDLLTPPYYIHNAAGALSMNTIRTDLYHSGGYADYDVHNLYGTMMSSTSYNAMLSRRPNNRPLVITRSTYAGAGTKVGHWLGDNVSTWDKYRISISGLLQFASLYQVPMVGSDVCGYAGDTTEELCARWAMLGAFSGFYRNHNSNDSPPQEFYRWASVTAAAKKAINARYQLLDYFYTAFQQQSVSGVPAISPMWFPYPTDTTAPLIELQYFFGPSILISPVTDEGATSVSIYLPNDQFYDFWTLAPVTGTGSYITLSNLQLTDIPIHIRGGSIIPMRAQSANTTTALRQNNFNLIVAPGTNNKATGSLYIDDGDSLVTTASSTYNFNYAGKTLTVSGVQGYDVGNLQWSQVTVLGVNKAPKNVKVNGNNAQYTYNANSQSVTVTVNVALKGAFALTLQ</sequence>
<evidence type="ECO:0000256" key="2">
    <source>
        <dbReference type="ARBA" id="ARBA00001657"/>
    </source>
</evidence>
<evidence type="ECO:0000256" key="4">
    <source>
        <dbReference type="ARBA" id="ARBA00007806"/>
    </source>
</evidence>
<comment type="catalytic activity">
    <reaction evidence="2">
        <text>Hydrolysis of terminal, non-reducing (1-&gt;4)-linked alpha-D-glucose residues with release of alpha-D-glucose.</text>
        <dbReference type="EC" id="3.2.1.20"/>
    </reaction>
</comment>
<dbReference type="PANTHER" id="PTHR22762">
    <property type="entry name" value="ALPHA-GLUCOSIDASE"/>
    <property type="match status" value="1"/>
</dbReference>
<keyword evidence="5" id="KW-0964">Secreted</keyword>
<reference evidence="19 20" key="1">
    <citation type="journal article" date="2016" name="Fungal Biol.">
        <title>The genome of Xylona heveae provides a window into fungal endophytism.</title>
        <authorList>
            <person name="Gazis R."/>
            <person name="Kuo A."/>
            <person name="Riley R."/>
            <person name="LaButti K."/>
            <person name="Lipzen A."/>
            <person name="Lin J."/>
            <person name="Amirebrahimi M."/>
            <person name="Hesse C.N."/>
            <person name="Spatafora J.W."/>
            <person name="Henrissat B."/>
            <person name="Hainaut M."/>
            <person name="Grigoriev I.V."/>
            <person name="Hibbett D.S."/>
        </authorList>
    </citation>
    <scope>NUCLEOTIDE SEQUENCE [LARGE SCALE GENOMIC DNA]</scope>
    <source>
        <strain evidence="19 20">TC161</strain>
    </source>
</reference>
<accession>A0A164ZHQ2</accession>
<organism evidence="19 20">
    <name type="scientific">Xylona heveae (strain CBS 132557 / TC161)</name>
    <dbReference type="NCBI Taxonomy" id="1328760"/>
    <lineage>
        <taxon>Eukaryota</taxon>
        <taxon>Fungi</taxon>
        <taxon>Dikarya</taxon>
        <taxon>Ascomycota</taxon>
        <taxon>Pezizomycotina</taxon>
        <taxon>Xylonomycetes</taxon>
        <taxon>Xylonales</taxon>
        <taxon>Xylonaceae</taxon>
        <taxon>Xylona</taxon>
    </lineage>
</organism>
<evidence type="ECO:0000256" key="14">
    <source>
        <dbReference type="RuleBase" id="RU361185"/>
    </source>
</evidence>
<dbReference type="GeneID" id="28900661"/>
<dbReference type="Pfam" id="PF13802">
    <property type="entry name" value="Gal_mutarotas_2"/>
    <property type="match status" value="1"/>
</dbReference>
<dbReference type="OrthoDB" id="5839090at2759"/>
<evidence type="ECO:0000256" key="5">
    <source>
        <dbReference type="ARBA" id="ARBA00022525"/>
    </source>
</evidence>
<keyword evidence="7 14" id="KW-0378">Hydrolase</keyword>
<dbReference type="GO" id="GO:0000272">
    <property type="term" value="P:polysaccharide catabolic process"/>
    <property type="evidence" value="ECO:0007669"/>
    <property type="project" value="UniProtKB-KW"/>
</dbReference>